<dbReference type="AlphaFoldDB" id="A0A2D3TG72"/>
<keyword evidence="1" id="KW-0614">Plasmid</keyword>
<reference evidence="2" key="2">
    <citation type="submission" date="2017-11" db="EMBL/GenBank/DDBJ databases">
        <title>PacBio sequencing of new strain of the secondary endosymbiont Candidatus Hamiltonella defensa.</title>
        <authorList>
            <person name="Strand M.R."/>
            <person name="Oliver K."/>
        </authorList>
    </citation>
    <scope>NUCLEOTIDE SEQUENCE [LARGE SCALE GENOMIC DNA]</scope>
    <source>
        <strain evidence="2">ZA17</strain>
        <plasmid evidence="2">phdza17.1</plasmid>
    </source>
</reference>
<accession>A0A2D3TG72</accession>
<protein>
    <submittedName>
        <fullName evidence="1">Uncharacterized protein</fullName>
    </submittedName>
</protein>
<dbReference type="RefSeq" id="WP_100097218.1">
    <property type="nucleotide sequence ID" value="NZ_CP017614.1"/>
</dbReference>
<sequence>MTTVNSLDALKKSVKNVIENFEALKREDETLGEALEAQRTSEAVNNAQTQQKQEARQIASDRSLSAFFQENQRKAVEFKQNKEREDRETQYKKTVESQQSEIKRVFSAENLNQTCLRIIFTMKINWH</sequence>
<dbReference type="EMBL" id="CP017614">
    <property type="protein sequence ID" value="ATW34812.1"/>
    <property type="molecule type" value="Genomic_DNA"/>
</dbReference>
<reference evidence="2" key="1">
    <citation type="submission" date="2016-10" db="EMBL/GenBank/DDBJ databases">
        <authorList>
            <person name="Chevignon G."/>
        </authorList>
    </citation>
    <scope>NUCLEOTIDE SEQUENCE [LARGE SCALE GENOMIC DNA]</scope>
    <source>
        <strain evidence="2">ZA17</strain>
        <plasmid evidence="2">phdza17.1</plasmid>
    </source>
</reference>
<geneLocation type="plasmid" evidence="2">
    <name>phdza17.1</name>
</geneLocation>
<proteinExistence type="predicted"/>
<gene>
    <name evidence="1" type="ORF">BJP43_10485</name>
</gene>
<name>A0A2D3TG72_9ENTR</name>
<evidence type="ECO:0000313" key="2">
    <source>
        <dbReference type="Proteomes" id="UP000229055"/>
    </source>
</evidence>
<dbReference type="Proteomes" id="UP000229055">
    <property type="component" value="Plasmid pHDZA17.1"/>
</dbReference>
<evidence type="ECO:0000313" key="1">
    <source>
        <dbReference type="EMBL" id="ATW34812.1"/>
    </source>
</evidence>
<organism evidence="1 2">
    <name type="scientific">Candidatus Williamhamiltonella defendens</name>
    <dbReference type="NCBI Taxonomy" id="138072"/>
    <lineage>
        <taxon>Bacteria</taxon>
        <taxon>Pseudomonadati</taxon>
        <taxon>Pseudomonadota</taxon>
        <taxon>Gammaproteobacteria</taxon>
        <taxon>Enterobacterales</taxon>
        <taxon>Enterobacteriaceae</taxon>
        <taxon>aphid secondary symbionts</taxon>
        <taxon>Candidatus Williamhamiltonella</taxon>
    </lineage>
</organism>